<protein>
    <submittedName>
        <fullName evidence="1">Uncharacterized protein</fullName>
    </submittedName>
</protein>
<accession>A0A9P8GR45</accession>
<evidence type="ECO:0000313" key="2">
    <source>
        <dbReference type="Proteomes" id="UP000767238"/>
    </source>
</evidence>
<sequence length="237" mass="27311">LLHFHHKDFLSNLLQPEQRRTSVLSSNFGVYSVGREHAELIEMEKSRSRWFWGQRCENVRRPAALVVVSIFSGWKKPSRPSKLLSQIYAGSGACKEQWRAFRNNIFVLSLKFYSIKTLHSRNTLELLKRECRMKSQNIWVSFGISTIAELRPFLKKSSLLTSNAASTLRLATNEAPAQVPNLFGNLIAFLWRITSQELFIGRSRDFIIGIRLLGSHCRAIVHDWVPPFSIDYVFNLS</sequence>
<feature type="non-terminal residue" evidence="1">
    <location>
        <position position="1"/>
    </location>
</feature>
<evidence type="ECO:0000313" key="1">
    <source>
        <dbReference type="EMBL" id="KAH0237693.1"/>
    </source>
</evidence>
<comment type="caution">
    <text evidence="1">The sequence shown here is derived from an EMBL/GenBank/DDBJ whole genome shotgun (WGS) entry which is preliminary data.</text>
</comment>
<dbReference type="AlphaFoldDB" id="A0A9P8GR45"/>
<dbReference type="EMBL" id="JAHFYH010000001">
    <property type="protein sequence ID" value="KAH0237693.1"/>
    <property type="molecule type" value="Genomic_DNA"/>
</dbReference>
<dbReference type="Proteomes" id="UP000767238">
    <property type="component" value="Unassembled WGS sequence"/>
</dbReference>
<name>A0A9P8GR45_AURME</name>
<feature type="non-terminal residue" evidence="1">
    <location>
        <position position="237"/>
    </location>
</feature>
<reference evidence="1" key="2">
    <citation type="submission" date="2021-08" db="EMBL/GenBank/DDBJ databases">
        <authorList>
            <person name="Gostincar C."/>
            <person name="Sun X."/>
            <person name="Song Z."/>
            <person name="Gunde-Cimerman N."/>
        </authorList>
    </citation>
    <scope>NUCLEOTIDE SEQUENCE</scope>
    <source>
        <strain evidence="1">EXF-8016</strain>
    </source>
</reference>
<reference evidence="1" key="1">
    <citation type="journal article" date="2021" name="J Fungi (Basel)">
        <title>Virulence traits and population genomics of the black yeast Aureobasidium melanogenum.</title>
        <authorList>
            <person name="Cernosa A."/>
            <person name="Sun X."/>
            <person name="Gostincar C."/>
            <person name="Fang C."/>
            <person name="Gunde-Cimerman N."/>
            <person name="Song Z."/>
        </authorList>
    </citation>
    <scope>NUCLEOTIDE SEQUENCE</scope>
    <source>
        <strain evidence="1">EXF-8016</strain>
    </source>
</reference>
<proteinExistence type="predicted"/>
<gene>
    <name evidence="1" type="ORF">KCV03_g375</name>
</gene>
<organism evidence="1 2">
    <name type="scientific">Aureobasidium melanogenum</name>
    <name type="common">Aureobasidium pullulans var. melanogenum</name>
    <dbReference type="NCBI Taxonomy" id="46634"/>
    <lineage>
        <taxon>Eukaryota</taxon>
        <taxon>Fungi</taxon>
        <taxon>Dikarya</taxon>
        <taxon>Ascomycota</taxon>
        <taxon>Pezizomycotina</taxon>
        <taxon>Dothideomycetes</taxon>
        <taxon>Dothideomycetidae</taxon>
        <taxon>Dothideales</taxon>
        <taxon>Saccotheciaceae</taxon>
        <taxon>Aureobasidium</taxon>
    </lineage>
</organism>